<keyword evidence="1" id="KW-0378">Hydrolase</keyword>
<dbReference type="EMBL" id="JACOMF010000007">
    <property type="protein sequence ID" value="MBC4015328.1"/>
    <property type="molecule type" value="Genomic_DNA"/>
</dbReference>
<dbReference type="GO" id="GO:0016787">
    <property type="term" value="F:hydrolase activity"/>
    <property type="evidence" value="ECO:0007669"/>
    <property type="project" value="UniProtKB-KW"/>
</dbReference>
<gene>
    <name evidence="1" type="ORF">H7965_08310</name>
</gene>
<evidence type="ECO:0000313" key="1">
    <source>
        <dbReference type="EMBL" id="MBC4015328.1"/>
    </source>
</evidence>
<evidence type="ECO:0000313" key="2">
    <source>
        <dbReference type="Proteomes" id="UP000600101"/>
    </source>
</evidence>
<dbReference type="Gene3D" id="2.40.160.20">
    <property type="match status" value="1"/>
</dbReference>
<accession>A0A9X0UD95</accession>
<protein>
    <submittedName>
        <fullName evidence="1">Acyloxyacyl hydrolase</fullName>
    </submittedName>
</protein>
<organism evidence="1 2">
    <name type="scientific">Siccirubricoccus deserti</name>
    <dbReference type="NCBI Taxonomy" id="2013562"/>
    <lineage>
        <taxon>Bacteria</taxon>
        <taxon>Pseudomonadati</taxon>
        <taxon>Pseudomonadota</taxon>
        <taxon>Alphaproteobacteria</taxon>
        <taxon>Acetobacterales</taxon>
        <taxon>Roseomonadaceae</taxon>
        <taxon>Siccirubricoccus</taxon>
    </lineage>
</organism>
<dbReference type="AlphaFoldDB" id="A0A9X0UD95"/>
<dbReference type="InterPro" id="IPR018550">
    <property type="entry name" value="Lipid-A_deacylase-rel"/>
</dbReference>
<reference evidence="1" key="1">
    <citation type="submission" date="2020-08" db="EMBL/GenBank/DDBJ databases">
        <authorList>
            <person name="Hu Y."/>
            <person name="Nguyen S.V."/>
            <person name="Li F."/>
            <person name="Fanning S."/>
        </authorList>
    </citation>
    <scope>NUCLEOTIDE SEQUENCE</scope>
    <source>
        <strain evidence="1">SYSU D8009</strain>
    </source>
</reference>
<dbReference type="Proteomes" id="UP000600101">
    <property type="component" value="Unassembled WGS sequence"/>
</dbReference>
<dbReference type="RefSeq" id="WP_186770101.1">
    <property type="nucleotide sequence ID" value="NZ_JACOMF010000007.1"/>
</dbReference>
<sequence>MRRPVFGLLAILGALPVAARAEYGMPRIHAGVGLAGLFSEIRGGASWHDLGAKEGGTDINGELLFVTPVPARLTAGLPPLYRWMLEPRPHIGFSANTEGYTSQGYFGLTWTTMLYRDVLRPGDGIRFDFFFGGSVNDGKHVTNALDRKSLGGNLLFRVGGEIGYQIDPRWSVSLFLDHESNAGSARENEGMNSLGLRLGFGL</sequence>
<dbReference type="Pfam" id="PF09411">
    <property type="entry name" value="PagL"/>
    <property type="match status" value="1"/>
</dbReference>
<keyword evidence="2" id="KW-1185">Reference proteome</keyword>
<proteinExistence type="predicted"/>
<comment type="caution">
    <text evidence="1">The sequence shown here is derived from an EMBL/GenBank/DDBJ whole genome shotgun (WGS) entry which is preliminary data.</text>
</comment>
<name>A0A9X0UD95_9PROT</name>